<sequence>MLSNSSKYAIRAVLYLTEKASVDNKIGSKKVANDLMMPAPFLAKTLQELTKKNIISSVKGPHGGFYLTESNEKNSLFDIIQCIDGVEKFNECYLGQAECSSENPCVVHHLYAPFKDKLISKLKKKTILEMSMEYVKNNNIINTL</sequence>
<dbReference type="PANTHER" id="PTHR33221:SF14">
    <property type="entry name" value="HTH-TYPE TRANSCRIPTIONAL REGULATOR AQ_268-RELATED"/>
    <property type="match status" value="1"/>
</dbReference>
<dbReference type="Pfam" id="PF02082">
    <property type="entry name" value="Rrf2"/>
    <property type="match status" value="1"/>
</dbReference>
<dbReference type="PANTHER" id="PTHR33221">
    <property type="entry name" value="WINGED HELIX-TURN-HELIX TRANSCRIPTIONAL REGULATOR, RRF2 FAMILY"/>
    <property type="match status" value="1"/>
</dbReference>
<dbReference type="EMBL" id="JAUFQH010000010">
    <property type="protein sequence ID" value="MDN3620230.1"/>
    <property type="molecule type" value="Genomic_DNA"/>
</dbReference>
<gene>
    <name evidence="1" type="ORF">QWY81_12260</name>
</gene>
<protein>
    <submittedName>
        <fullName evidence="1">Rrf2 family transcriptional regulator</fullName>
    </submittedName>
</protein>
<dbReference type="GO" id="GO:0003700">
    <property type="term" value="F:DNA-binding transcription factor activity"/>
    <property type="evidence" value="ECO:0007669"/>
    <property type="project" value="TreeGrafter"/>
</dbReference>
<dbReference type="SUPFAM" id="SSF46785">
    <property type="entry name" value="Winged helix' DNA-binding domain"/>
    <property type="match status" value="1"/>
</dbReference>
<dbReference type="InterPro" id="IPR036388">
    <property type="entry name" value="WH-like_DNA-bd_sf"/>
</dbReference>
<dbReference type="InterPro" id="IPR000944">
    <property type="entry name" value="Tscrpt_reg_Rrf2"/>
</dbReference>
<proteinExistence type="predicted"/>
<organism evidence="1 2">
    <name type="scientific">Polaribacter sejongensis</name>
    <dbReference type="NCBI Taxonomy" id="985043"/>
    <lineage>
        <taxon>Bacteria</taxon>
        <taxon>Pseudomonadati</taxon>
        <taxon>Bacteroidota</taxon>
        <taxon>Flavobacteriia</taxon>
        <taxon>Flavobacteriales</taxon>
        <taxon>Flavobacteriaceae</taxon>
    </lineage>
</organism>
<reference evidence="1 2" key="1">
    <citation type="journal article" date="2014" name="Int. J. Syst. Evol. Microbiol.">
        <title>Complete genome sequence of Corynebacterium casei LMG S-19264T (=DSM 44701T), isolated from a smear-ripened cheese.</title>
        <authorList>
            <consortium name="US DOE Joint Genome Institute (JGI-PGF)"/>
            <person name="Walter F."/>
            <person name="Albersmeier A."/>
            <person name="Kalinowski J."/>
            <person name="Ruckert C."/>
        </authorList>
    </citation>
    <scope>NUCLEOTIDE SEQUENCE [LARGE SCALE GENOMIC DNA]</scope>
    <source>
        <strain evidence="1 2">CECT 8670</strain>
    </source>
</reference>
<dbReference type="PROSITE" id="PS51197">
    <property type="entry name" value="HTH_RRF2_2"/>
    <property type="match status" value="1"/>
</dbReference>
<dbReference type="NCBIfam" id="TIGR00738">
    <property type="entry name" value="rrf2_super"/>
    <property type="match status" value="1"/>
</dbReference>
<evidence type="ECO:0000313" key="1">
    <source>
        <dbReference type="EMBL" id="MDN3620230.1"/>
    </source>
</evidence>
<dbReference type="RefSeq" id="WP_261973326.1">
    <property type="nucleotide sequence ID" value="NZ_CP103460.1"/>
</dbReference>
<evidence type="ECO:0000313" key="2">
    <source>
        <dbReference type="Proteomes" id="UP001228636"/>
    </source>
</evidence>
<dbReference type="Gene3D" id="1.10.10.10">
    <property type="entry name" value="Winged helix-like DNA-binding domain superfamily/Winged helix DNA-binding domain"/>
    <property type="match status" value="1"/>
</dbReference>
<dbReference type="GO" id="GO:0005829">
    <property type="term" value="C:cytosol"/>
    <property type="evidence" value="ECO:0007669"/>
    <property type="project" value="TreeGrafter"/>
</dbReference>
<accession>A0AAJ1QY26</accession>
<comment type="caution">
    <text evidence="1">The sequence shown here is derived from an EMBL/GenBank/DDBJ whole genome shotgun (WGS) entry which is preliminary data.</text>
</comment>
<dbReference type="InterPro" id="IPR036390">
    <property type="entry name" value="WH_DNA-bd_sf"/>
</dbReference>
<name>A0AAJ1QY26_9FLAO</name>
<dbReference type="Proteomes" id="UP001228636">
    <property type="component" value="Unassembled WGS sequence"/>
</dbReference>
<dbReference type="AlphaFoldDB" id="A0AAJ1QY26"/>